<evidence type="ECO:0000313" key="2">
    <source>
        <dbReference type="Proteomes" id="UP001057402"/>
    </source>
</evidence>
<reference evidence="2" key="1">
    <citation type="journal article" date="2023" name="Front. Plant Sci.">
        <title>Chromosomal-level genome assembly of Melastoma candidum provides insights into trichome evolution.</title>
        <authorList>
            <person name="Zhong Y."/>
            <person name="Wu W."/>
            <person name="Sun C."/>
            <person name="Zou P."/>
            <person name="Liu Y."/>
            <person name="Dai S."/>
            <person name="Zhou R."/>
        </authorList>
    </citation>
    <scope>NUCLEOTIDE SEQUENCE [LARGE SCALE GENOMIC DNA]</scope>
</reference>
<comment type="caution">
    <text evidence="1">The sequence shown here is derived from an EMBL/GenBank/DDBJ whole genome shotgun (WGS) entry which is preliminary data.</text>
</comment>
<keyword evidence="2" id="KW-1185">Reference proteome</keyword>
<accession>A0ACB9S1Z3</accession>
<name>A0ACB9S1Z3_9MYRT</name>
<gene>
    <name evidence="1" type="ORF">MLD38_009863</name>
</gene>
<dbReference type="Proteomes" id="UP001057402">
    <property type="component" value="Chromosome 3"/>
</dbReference>
<protein>
    <submittedName>
        <fullName evidence="1">Uncharacterized protein</fullName>
    </submittedName>
</protein>
<sequence>MYNQTMSNFPNSTTPSSLSSPCPVGIADRLLAPVGVTLLLLLISVLAYLYAWKRDGAEQLFDEVDATTIDEDEIDGDEYFGVSEETMRSFPKFAYSRLDEFVTSASSSRSCTICLHEYEGTDVIKMLPVCDHFFHQVCVERWLRRHPTCPICRIPLLRSTRFFRLS</sequence>
<dbReference type="EMBL" id="CM042882">
    <property type="protein sequence ID" value="KAI4384096.1"/>
    <property type="molecule type" value="Genomic_DNA"/>
</dbReference>
<organism evidence="1 2">
    <name type="scientific">Melastoma candidum</name>
    <dbReference type="NCBI Taxonomy" id="119954"/>
    <lineage>
        <taxon>Eukaryota</taxon>
        <taxon>Viridiplantae</taxon>
        <taxon>Streptophyta</taxon>
        <taxon>Embryophyta</taxon>
        <taxon>Tracheophyta</taxon>
        <taxon>Spermatophyta</taxon>
        <taxon>Magnoliopsida</taxon>
        <taxon>eudicotyledons</taxon>
        <taxon>Gunneridae</taxon>
        <taxon>Pentapetalae</taxon>
        <taxon>rosids</taxon>
        <taxon>malvids</taxon>
        <taxon>Myrtales</taxon>
        <taxon>Melastomataceae</taxon>
        <taxon>Melastomatoideae</taxon>
        <taxon>Melastomateae</taxon>
        <taxon>Melastoma</taxon>
    </lineage>
</organism>
<evidence type="ECO:0000313" key="1">
    <source>
        <dbReference type="EMBL" id="KAI4384096.1"/>
    </source>
</evidence>
<proteinExistence type="predicted"/>